<dbReference type="AlphaFoldDB" id="A0A8J8B7R5"/>
<name>A0A8J8B7R5_9RHOB</name>
<protein>
    <recommendedName>
        <fullName evidence="3">Nucleotide-diphospho-sugar transferase domain-containing protein</fullName>
    </recommendedName>
</protein>
<evidence type="ECO:0000313" key="2">
    <source>
        <dbReference type="Proteomes" id="UP000681356"/>
    </source>
</evidence>
<gene>
    <name evidence="1" type="ORF">KB874_11090</name>
</gene>
<evidence type="ECO:0000313" key="1">
    <source>
        <dbReference type="EMBL" id="MBS0124682.1"/>
    </source>
</evidence>
<keyword evidence="2" id="KW-1185">Reference proteome</keyword>
<dbReference type="EMBL" id="JAGTUU010000004">
    <property type="protein sequence ID" value="MBS0124682.1"/>
    <property type="molecule type" value="Genomic_DNA"/>
</dbReference>
<reference evidence="1" key="1">
    <citation type="submission" date="2021-04" db="EMBL/GenBank/DDBJ databases">
        <authorList>
            <person name="Yoon J."/>
        </authorList>
    </citation>
    <scope>NUCLEOTIDE SEQUENCE</scope>
    <source>
        <strain evidence="1">KMU-90</strain>
    </source>
</reference>
<accession>A0A8J8B7R5</accession>
<comment type="caution">
    <text evidence="1">The sequence shown here is derived from an EMBL/GenBank/DDBJ whole genome shotgun (WGS) entry which is preliminary data.</text>
</comment>
<dbReference type="InterPro" id="IPR029044">
    <property type="entry name" value="Nucleotide-diphossugar_trans"/>
</dbReference>
<dbReference type="SUPFAM" id="SSF53448">
    <property type="entry name" value="Nucleotide-diphospho-sugar transferases"/>
    <property type="match status" value="1"/>
</dbReference>
<sequence>MTNTSEAGRLARLPRGFVYATTGEAYTITARRAARRMRQVCPDIPIDLFTDQEVEDPVFDHIHRLNRSTHRPKMEAMGRSRFGSTILLDSDTIVVTDISELFSMTRRFPLSAAFCVARASHLYGTQRDIPRWFPTFNAGLMVFRRGRRSRQLARSWQRMMDEGQLEFDQPSLRRLAWDLSLPVGIVPPEYNLIHIKMLQVWQPHMGAPRLLHMRKLHRQPPGDPEKPLDYHEELPPKLAEMIDELLAAEAQYELYGGPRNPPRNRLHRLLRVMRRRLFD</sequence>
<evidence type="ECO:0008006" key="3">
    <source>
        <dbReference type="Google" id="ProtNLM"/>
    </source>
</evidence>
<dbReference type="Proteomes" id="UP000681356">
    <property type="component" value="Unassembled WGS sequence"/>
</dbReference>
<dbReference type="Gene3D" id="3.90.550.10">
    <property type="entry name" value="Spore Coat Polysaccharide Biosynthesis Protein SpsA, Chain A"/>
    <property type="match status" value="1"/>
</dbReference>
<proteinExistence type="predicted"/>
<organism evidence="1 2">
    <name type="scientific">Thetidibacter halocola</name>
    <dbReference type="NCBI Taxonomy" id="2827239"/>
    <lineage>
        <taxon>Bacteria</taxon>
        <taxon>Pseudomonadati</taxon>
        <taxon>Pseudomonadota</taxon>
        <taxon>Alphaproteobacteria</taxon>
        <taxon>Rhodobacterales</taxon>
        <taxon>Roseobacteraceae</taxon>
        <taxon>Thetidibacter</taxon>
    </lineage>
</organism>